<feature type="non-terminal residue" evidence="2">
    <location>
        <position position="210"/>
    </location>
</feature>
<accession>A0A9P6WFR2</accession>
<comment type="caution">
    <text evidence="2">The sequence shown here is derived from an EMBL/GenBank/DDBJ whole genome shotgun (WGS) entry which is preliminary data.</text>
</comment>
<reference evidence="2" key="1">
    <citation type="submission" date="2020-11" db="EMBL/GenBank/DDBJ databases">
        <title>Kefir isolates.</title>
        <authorList>
            <person name="Marcisauskas S."/>
            <person name="Kim Y."/>
            <person name="Blasche S."/>
        </authorList>
    </citation>
    <scope>NUCLEOTIDE SEQUENCE</scope>
    <source>
        <strain evidence="2">Olga-1</strain>
    </source>
</reference>
<feature type="compositionally biased region" description="Low complexity" evidence="1">
    <location>
        <begin position="54"/>
        <end position="75"/>
    </location>
</feature>
<feature type="compositionally biased region" description="Polar residues" evidence="1">
    <location>
        <begin position="157"/>
        <end position="172"/>
    </location>
</feature>
<feature type="compositionally biased region" description="Polar residues" evidence="1">
    <location>
        <begin position="1"/>
        <end position="12"/>
    </location>
</feature>
<feature type="compositionally biased region" description="Acidic residues" evidence="1">
    <location>
        <begin position="199"/>
        <end position="210"/>
    </location>
</feature>
<evidence type="ECO:0000313" key="3">
    <source>
        <dbReference type="Proteomes" id="UP000697127"/>
    </source>
</evidence>
<dbReference type="Proteomes" id="UP000697127">
    <property type="component" value="Unassembled WGS sequence"/>
</dbReference>
<gene>
    <name evidence="2" type="ORF">C6P40_005272</name>
</gene>
<evidence type="ECO:0000313" key="2">
    <source>
        <dbReference type="EMBL" id="KAG0682754.1"/>
    </source>
</evidence>
<feature type="compositionally biased region" description="Basic and acidic residues" evidence="1">
    <location>
        <begin position="177"/>
        <end position="193"/>
    </location>
</feature>
<keyword evidence="3" id="KW-1185">Reference proteome</keyword>
<feature type="non-terminal residue" evidence="2">
    <location>
        <position position="1"/>
    </location>
</feature>
<organism evidence="2 3">
    <name type="scientific">Pichia californica</name>
    <dbReference type="NCBI Taxonomy" id="460514"/>
    <lineage>
        <taxon>Eukaryota</taxon>
        <taxon>Fungi</taxon>
        <taxon>Dikarya</taxon>
        <taxon>Ascomycota</taxon>
        <taxon>Saccharomycotina</taxon>
        <taxon>Pichiomycetes</taxon>
        <taxon>Pichiales</taxon>
        <taxon>Pichiaceae</taxon>
        <taxon>Pichia</taxon>
    </lineage>
</organism>
<feature type="region of interest" description="Disordered" evidence="1">
    <location>
        <begin position="148"/>
        <end position="210"/>
    </location>
</feature>
<name>A0A9P6WFR2_9ASCO</name>
<dbReference type="AlphaFoldDB" id="A0A9P6WFR2"/>
<feature type="compositionally biased region" description="Polar residues" evidence="1">
    <location>
        <begin position="24"/>
        <end position="53"/>
    </location>
</feature>
<proteinExistence type="predicted"/>
<evidence type="ECO:0000256" key="1">
    <source>
        <dbReference type="SAM" id="MobiDB-lite"/>
    </source>
</evidence>
<protein>
    <submittedName>
        <fullName evidence="2">Uncharacterized protein</fullName>
    </submittedName>
</protein>
<sequence length="210" mass="23658">LQNLQNIQVNPFSSRRSESLNSSADTITPTSSTQYSRINDSNNSWYPKRTNSYRSSRPPLSNPGSNSSRRSISGSYRDLPPGQRYDYNGYIDSYQHDGYNNTPNHKKSSFSKSKYNSQFSSYSKANGGSSNSEYRDFPSYRQFYNGNSSSSFSSNGKQSLMDSKTPTLSKSFKNGKPKNEGHELISTNFEEHNNSNNNNDDDDDDDGDDD</sequence>
<dbReference type="EMBL" id="PUHW01000890">
    <property type="protein sequence ID" value="KAG0682754.1"/>
    <property type="molecule type" value="Genomic_DNA"/>
</dbReference>
<feature type="region of interest" description="Disordered" evidence="1">
    <location>
        <begin position="1"/>
        <end position="112"/>
    </location>
</feature>